<proteinExistence type="predicted"/>
<keyword evidence="1" id="KW-0472">Membrane</keyword>
<evidence type="ECO:0000256" key="1">
    <source>
        <dbReference type="SAM" id="Phobius"/>
    </source>
</evidence>
<keyword evidence="3" id="KW-0808">Transferase</keyword>
<dbReference type="Pfam" id="PF00535">
    <property type="entry name" value="Glycos_transf_2"/>
    <property type="match status" value="1"/>
</dbReference>
<dbReference type="Gene3D" id="3.90.550.10">
    <property type="entry name" value="Spore Coat Polysaccharide Biosynthesis Protein SpsA, Chain A"/>
    <property type="match status" value="1"/>
</dbReference>
<reference evidence="3 4" key="1">
    <citation type="journal article" date="2014" name="Appl. Environ. Microbiol.">
        <title>Profile of Secreted Hydrolases, Associated Proteins, and SlpA in Thermoanaerobacterium saccharolyticum during the Degradation of Hemicellulose.</title>
        <authorList>
            <person name="Currie D.H."/>
            <person name="Guss A.M."/>
            <person name="Herring C.D."/>
            <person name="Giannone R.J."/>
            <person name="Johnson C.M."/>
            <person name="Lankford P.K."/>
            <person name="Brown S.D."/>
            <person name="Hettich R.L."/>
            <person name="Lynd L.R."/>
        </authorList>
    </citation>
    <scope>NUCLEOTIDE SEQUENCE [LARGE SCALE GENOMIC DNA]</scope>
    <source>
        <strain evidence="4">DSM 8691 / JW/SL-YS485</strain>
    </source>
</reference>
<feature type="domain" description="Glycosyltransferase 2-like" evidence="2">
    <location>
        <begin position="8"/>
        <end position="111"/>
    </location>
</feature>
<dbReference type="KEGG" id="tsh:Tsac_0593"/>
<gene>
    <name evidence="3" type="ordered locus">Tsac_0593</name>
</gene>
<dbReference type="BioCyc" id="TSAC1094508:GLMA-594-MONOMER"/>
<keyword evidence="1" id="KW-1133">Transmembrane helix</keyword>
<evidence type="ECO:0000313" key="3">
    <source>
        <dbReference type="EMBL" id="AFK85619.1"/>
    </source>
</evidence>
<dbReference type="PATRIC" id="fig|1094508.3.peg.600"/>
<evidence type="ECO:0000259" key="2">
    <source>
        <dbReference type="Pfam" id="PF00535"/>
    </source>
</evidence>
<dbReference type="STRING" id="1094508.Tsac_0593"/>
<dbReference type="AlphaFoldDB" id="I3VSX4"/>
<dbReference type="eggNOG" id="COG1215">
    <property type="taxonomic scope" value="Bacteria"/>
</dbReference>
<keyword evidence="4" id="KW-1185">Reference proteome</keyword>
<organism evidence="3 4">
    <name type="scientific">Thermoanaerobacterium saccharolyticum (strain DSM 8691 / JW/SL-YS485)</name>
    <dbReference type="NCBI Taxonomy" id="1094508"/>
    <lineage>
        <taxon>Bacteria</taxon>
        <taxon>Bacillati</taxon>
        <taxon>Bacillota</taxon>
        <taxon>Clostridia</taxon>
        <taxon>Thermoanaerobacterales</taxon>
        <taxon>Thermoanaerobacteraceae</taxon>
        <taxon>Thermoanaerobacterium</taxon>
    </lineage>
</organism>
<dbReference type="Proteomes" id="UP000006178">
    <property type="component" value="Chromosome"/>
</dbReference>
<dbReference type="SUPFAM" id="SSF53448">
    <property type="entry name" value="Nucleotide-diphospho-sugar transferases"/>
    <property type="match status" value="1"/>
</dbReference>
<name>I3VSX4_THESW</name>
<accession>I3VSX4</accession>
<protein>
    <submittedName>
        <fullName evidence="3">Glycosyl transferase family 2</fullName>
    </submittedName>
</protein>
<dbReference type="RefSeq" id="WP_014757533.1">
    <property type="nucleotide sequence ID" value="NC_017992.1"/>
</dbReference>
<keyword evidence="1" id="KW-0812">Transmembrane</keyword>
<feature type="transmembrane region" description="Helical" evidence="1">
    <location>
        <begin position="275"/>
        <end position="297"/>
    </location>
</feature>
<evidence type="ECO:0000313" key="4">
    <source>
        <dbReference type="Proteomes" id="UP000006178"/>
    </source>
</evidence>
<dbReference type="InterPro" id="IPR001173">
    <property type="entry name" value="Glyco_trans_2-like"/>
</dbReference>
<dbReference type="GO" id="GO:0016740">
    <property type="term" value="F:transferase activity"/>
    <property type="evidence" value="ECO:0007669"/>
    <property type="project" value="UniProtKB-KW"/>
</dbReference>
<sequence length="301" mass="35529">MNKQIDFSIVIPTYNRSNLLKRAINSILNQTYNNGKIEIIIIDNNSEDDTRDMIEKYYSDIKYLCNKENRGPGYARNRGLVNSSYNWVLMLDDDDELVNGALNIIYDKLNSINNLDKYPVYNFACSNGFILKDFMILNFSDYVNNVIKGDFTPIFNKKMILSENLKYPDTIVGGESFLWYKIAYKYGIPTWSNVVCLLHDDAPIRLTRKESQIKFASEHALLQEQYINYFGDLYKKYNVDELHKRYFAASIYFLLSNNRQKARRYILINIKNKKYFMVSILLLIISYFPLNVIVFLYKIFR</sequence>
<dbReference type="EMBL" id="CP003184">
    <property type="protein sequence ID" value="AFK85619.1"/>
    <property type="molecule type" value="Genomic_DNA"/>
</dbReference>
<dbReference type="InterPro" id="IPR029044">
    <property type="entry name" value="Nucleotide-diphossugar_trans"/>
</dbReference>
<dbReference type="CDD" id="cd00761">
    <property type="entry name" value="Glyco_tranf_GTA_type"/>
    <property type="match status" value="1"/>
</dbReference>
<dbReference type="PANTHER" id="PTHR22916">
    <property type="entry name" value="GLYCOSYLTRANSFERASE"/>
    <property type="match status" value="1"/>
</dbReference>